<keyword evidence="2" id="KW-0863">Zinc-finger</keyword>
<dbReference type="InterPro" id="IPR027377">
    <property type="entry name" value="ZAR1/RTP1-5-like_Znf-3CxxC"/>
</dbReference>
<dbReference type="SMART" id="SM01328">
    <property type="entry name" value="zf-3CxxC"/>
    <property type="match status" value="1"/>
</dbReference>
<dbReference type="VEuPathDB" id="FungiDB:A1O9_09252"/>
<dbReference type="Pfam" id="PF13695">
    <property type="entry name" value="Zn_ribbon_3CxxC"/>
    <property type="match status" value="1"/>
</dbReference>
<keyword evidence="1" id="KW-0479">Metal-binding</keyword>
<dbReference type="AlphaFoldDB" id="A0A072PH27"/>
<protein>
    <recommendedName>
        <fullName evidence="4">3CxxC-type domain-containing protein</fullName>
    </recommendedName>
</protein>
<evidence type="ECO:0000259" key="4">
    <source>
        <dbReference type="SMART" id="SM01328"/>
    </source>
</evidence>
<organism evidence="5 6">
    <name type="scientific">Exophiala aquamarina CBS 119918</name>
    <dbReference type="NCBI Taxonomy" id="1182545"/>
    <lineage>
        <taxon>Eukaryota</taxon>
        <taxon>Fungi</taxon>
        <taxon>Dikarya</taxon>
        <taxon>Ascomycota</taxon>
        <taxon>Pezizomycotina</taxon>
        <taxon>Eurotiomycetes</taxon>
        <taxon>Chaetothyriomycetidae</taxon>
        <taxon>Chaetothyriales</taxon>
        <taxon>Herpotrichiellaceae</taxon>
        <taxon>Exophiala</taxon>
    </lineage>
</organism>
<evidence type="ECO:0000313" key="5">
    <source>
        <dbReference type="EMBL" id="KEF54810.1"/>
    </source>
</evidence>
<feature type="domain" description="3CxxC-type" evidence="4">
    <location>
        <begin position="59"/>
        <end position="158"/>
    </location>
</feature>
<name>A0A072PH27_9EURO</name>
<dbReference type="EMBL" id="AMGV01000009">
    <property type="protein sequence ID" value="KEF54810.1"/>
    <property type="molecule type" value="Genomic_DNA"/>
</dbReference>
<dbReference type="RefSeq" id="XP_013257400.1">
    <property type="nucleotide sequence ID" value="XM_013401946.1"/>
</dbReference>
<evidence type="ECO:0000256" key="3">
    <source>
        <dbReference type="ARBA" id="ARBA00022833"/>
    </source>
</evidence>
<reference evidence="5 6" key="1">
    <citation type="submission" date="2013-03" db="EMBL/GenBank/DDBJ databases">
        <title>The Genome Sequence of Exophiala aquamarina CBS 119918.</title>
        <authorList>
            <consortium name="The Broad Institute Genomics Platform"/>
            <person name="Cuomo C."/>
            <person name="de Hoog S."/>
            <person name="Gorbushina A."/>
            <person name="Walker B."/>
            <person name="Young S.K."/>
            <person name="Zeng Q."/>
            <person name="Gargeya S."/>
            <person name="Fitzgerald M."/>
            <person name="Haas B."/>
            <person name="Abouelleil A."/>
            <person name="Allen A.W."/>
            <person name="Alvarado L."/>
            <person name="Arachchi H.M."/>
            <person name="Berlin A.M."/>
            <person name="Chapman S.B."/>
            <person name="Gainer-Dewar J."/>
            <person name="Goldberg J."/>
            <person name="Griggs A."/>
            <person name="Gujja S."/>
            <person name="Hansen M."/>
            <person name="Howarth C."/>
            <person name="Imamovic A."/>
            <person name="Ireland A."/>
            <person name="Larimer J."/>
            <person name="McCowan C."/>
            <person name="Murphy C."/>
            <person name="Pearson M."/>
            <person name="Poon T.W."/>
            <person name="Priest M."/>
            <person name="Roberts A."/>
            <person name="Saif S."/>
            <person name="Shea T."/>
            <person name="Sisk P."/>
            <person name="Sykes S."/>
            <person name="Wortman J."/>
            <person name="Nusbaum C."/>
            <person name="Birren B."/>
        </authorList>
    </citation>
    <scope>NUCLEOTIDE SEQUENCE [LARGE SCALE GENOMIC DNA]</scope>
    <source>
        <strain evidence="5 6">CBS 119918</strain>
    </source>
</reference>
<gene>
    <name evidence="5" type="ORF">A1O9_09252</name>
</gene>
<accession>A0A072PH27</accession>
<sequence length="165" mass="18977">MAGKKDKPPRPEPKAETRTSFMFPRLHKDVAKEVSNNLKSTWFNRNDSDSDVINEWQTNVMGRFRCTNEACDSKGWSSKKVAILIRGYATNGYNAAVFNQRCRECDQLGTFTLDKQSYIDRVAYRIQKWAGVELERQQYTPKRGLPHETEFCEGCKKGVCRQAGI</sequence>
<keyword evidence="6" id="KW-1185">Reference proteome</keyword>
<keyword evidence="3" id="KW-0862">Zinc</keyword>
<evidence type="ECO:0000256" key="1">
    <source>
        <dbReference type="ARBA" id="ARBA00022723"/>
    </source>
</evidence>
<dbReference type="Proteomes" id="UP000027920">
    <property type="component" value="Unassembled WGS sequence"/>
</dbReference>
<dbReference type="GO" id="GO:0008270">
    <property type="term" value="F:zinc ion binding"/>
    <property type="evidence" value="ECO:0007669"/>
    <property type="project" value="UniProtKB-KW"/>
</dbReference>
<dbReference type="GeneID" id="25284162"/>
<proteinExistence type="predicted"/>
<dbReference type="OrthoDB" id="8121437at2759"/>
<comment type="caution">
    <text evidence="5">The sequence shown here is derived from an EMBL/GenBank/DDBJ whole genome shotgun (WGS) entry which is preliminary data.</text>
</comment>
<evidence type="ECO:0000256" key="2">
    <source>
        <dbReference type="ARBA" id="ARBA00022771"/>
    </source>
</evidence>
<dbReference type="HOGENOM" id="CLU_089692_1_0_1"/>
<evidence type="ECO:0000313" key="6">
    <source>
        <dbReference type="Proteomes" id="UP000027920"/>
    </source>
</evidence>